<dbReference type="GO" id="GO:0004497">
    <property type="term" value="F:monooxygenase activity"/>
    <property type="evidence" value="ECO:0007669"/>
    <property type="project" value="UniProtKB-KW"/>
</dbReference>
<dbReference type="PANTHER" id="PTHR45934:SF9">
    <property type="entry name" value="FAD_NAD(P)-BINDING OXIDOREDUCTASE FAMILY PROTEIN"/>
    <property type="match status" value="1"/>
</dbReference>
<dbReference type="EMBL" id="BFBB01000003">
    <property type="protein sequence ID" value="GBF49478.1"/>
    <property type="molecule type" value="Genomic_DNA"/>
</dbReference>
<dbReference type="Proteomes" id="UP000245133">
    <property type="component" value="Unassembled WGS sequence"/>
</dbReference>
<dbReference type="InterPro" id="IPR044560">
    <property type="entry name" value="MOase"/>
</dbReference>
<dbReference type="PANTHER" id="PTHR45934">
    <property type="entry name" value="FAD/NAD(P)-BINDING OXIDOREDUCTASE FAMILY PROTEIN"/>
    <property type="match status" value="1"/>
</dbReference>
<comment type="similarity">
    <text evidence="3">Belongs to the 3-hydroxybenzoate 6-hydroxylase family.</text>
</comment>
<dbReference type="GO" id="GO:0071949">
    <property type="term" value="F:FAD binding"/>
    <property type="evidence" value="ECO:0007669"/>
    <property type="project" value="InterPro"/>
</dbReference>
<evidence type="ECO:0000313" key="5">
    <source>
        <dbReference type="EMBL" id="GBF49478.1"/>
    </source>
</evidence>
<dbReference type="InterPro" id="IPR002938">
    <property type="entry name" value="FAD-bd"/>
</dbReference>
<sequence length="323" mass="37479">MLNLKTDIVKNGFSIQTARRTDKKGKTIRVLPIENAGVCIHRMNLINILHKNINPKNIFLEQKLHSWEKDRDHYNLYFANGNTIKTKCVIACDGINSQVRTKLFPQIQKRYSGQTIWRGISKVNLDLVFKSSYIEFWGDNLRFATIPISEESYYWYAVKESKEGEVDNQLSIKQDLSILFGDFHPSIKRVIENSLNIQRNDMYDILPHTFPWHSGQIVFLGDAIHATTPNLAQGGCQAIEDAYTLAKIISKVGIAREAFELYLELRKAKVFQIVKQSWKYGKFSHPKNILLEYFTKFVLQVLPDSYFLKQHQSIVDLCYLKKI</sequence>
<dbReference type="Gene3D" id="3.50.50.60">
    <property type="entry name" value="FAD/NAD(P)-binding domain"/>
    <property type="match status" value="1"/>
</dbReference>
<comment type="caution">
    <text evidence="5">The sequence shown here is derived from an EMBL/GenBank/DDBJ whole genome shotgun (WGS) entry which is preliminary data.</text>
</comment>
<dbReference type="RefSeq" id="WP_108974404.1">
    <property type="nucleotide sequence ID" value="NZ_BFBB01000003.1"/>
</dbReference>
<reference evidence="5 6" key="1">
    <citation type="submission" date="2018-02" db="EMBL/GenBank/DDBJ databases">
        <title>Novel Leptospira species isolated from soil and water in Japan.</title>
        <authorList>
            <person name="Nakao R."/>
            <person name="Masuzawa T."/>
        </authorList>
    </citation>
    <scope>NUCLEOTIDE SEQUENCE [LARGE SCALE GENOMIC DNA]</scope>
    <source>
        <strain evidence="5 6">YH101</strain>
    </source>
</reference>
<name>A0A2P2DXW7_9LEPT</name>
<keyword evidence="6" id="KW-1185">Reference proteome</keyword>
<evidence type="ECO:0000313" key="6">
    <source>
        <dbReference type="Proteomes" id="UP000245133"/>
    </source>
</evidence>
<keyword evidence="2" id="KW-0503">Monooxygenase</keyword>
<feature type="domain" description="FAD-binding" evidence="4">
    <location>
        <begin position="62"/>
        <end position="252"/>
    </location>
</feature>
<dbReference type="InterPro" id="IPR036188">
    <property type="entry name" value="FAD/NAD-bd_sf"/>
</dbReference>
<proteinExistence type="inferred from homology"/>
<evidence type="ECO:0000256" key="1">
    <source>
        <dbReference type="ARBA" id="ARBA00023002"/>
    </source>
</evidence>
<keyword evidence="1" id="KW-0560">Oxidoreductase</keyword>
<dbReference type="PRINTS" id="PR00420">
    <property type="entry name" value="RNGMNOXGNASE"/>
</dbReference>
<dbReference type="Pfam" id="PF01494">
    <property type="entry name" value="FAD_binding_3"/>
    <property type="match status" value="1"/>
</dbReference>
<evidence type="ECO:0000256" key="2">
    <source>
        <dbReference type="ARBA" id="ARBA00023033"/>
    </source>
</evidence>
<evidence type="ECO:0000256" key="3">
    <source>
        <dbReference type="ARBA" id="ARBA00024018"/>
    </source>
</evidence>
<dbReference type="AlphaFoldDB" id="A0A2P2DXW7"/>
<dbReference type="OrthoDB" id="9766816at2"/>
<dbReference type="SUPFAM" id="SSF51905">
    <property type="entry name" value="FAD/NAD(P)-binding domain"/>
    <property type="match status" value="1"/>
</dbReference>
<accession>A0A2P2DXW7</accession>
<organism evidence="5 6">
    <name type="scientific">Leptospira ryugenii</name>
    <dbReference type="NCBI Taxonomy" id="1917863"/>
    <lineage>
        <taxon>Bacteria</taxon>
        <taxon>Pseudomonadati</taxon>
        <taxon>Spirochaetota</taxon>
        <taxon>Spirochaetia</taxon>
        <taxon>Leptospirales</taxon>
        <taxon>Leptospiraceae</taxon>
        <taxon>Leptospira</taxon>
    </lineage>
</organism>
<gene>
    <name evidence="5" type="ORF">LPTSP4_09910</name>
</gene>
<protein>
    <submittedName>
        <fullName evidence="5">FAD dependent oxidoreductase</fullName>
    </submittedName>
</protein>
<evidence type="ECO:0000259" key="4">
    <source>
        <dbReference type="Pfam" id="PF01494"/>
    </source>
</evidence>